<feature type="compositionally biased region" description="Basic and acidic residues" evidence="1">
    <location>
        <begin position="49"/>
        <end position="75"/>
    </location>
</feature>
<accession>A0A093Y665</accession>
<dbReference type="EMBL" id="JPOX01000002">
    <property type="protein sequence ID" value="KFX52958.1"/>
    <property type="molecule type" value="Genomic_DNA"/>
</dbReference>
<dbReference type="AlphaFoldDB" id="A0A093Y665"/>
<comment type="caution">
    <text evidence="2">The sequence shown here is derived from an EMBL/GenBank/DDBJ whole genome shotgun (WGS) entry which is preliminary data.</text>
</comment>
<dbReference type="HOGENOM" id="CLU_2672790_0_0_1"/>
<proteinExistence type="predicted"/>
<evidence type="ECO:0000256" key="1">
    <source>
        <dbReference type="SAM" id="MobiDB-lite"/>
    </source>
</evidence>
<feature type="region of interest" description="Disordered" evidence="1">
    <location>
        <begin position="1"/>
        <end position="75"/>
    </location>
</feature>
<reference evidence="2" key="1">
    <citation type="journal article" date="2014" name="PLoS Genet.">
        <title>Signature Gene Expression Reveals Novel Clues to the Molecular Mechanisms of Dimorphic Transition in Penicillium marneffei.</title>
        <authorList>
            <person name="Yang E."/>
            <person name="Wang G."/>
            <person name="Cai J."/>
            <person name="Woo P.C."/>
            <person name="Lau S.K."/>
            <person name="Yuen K.-Y."/>
            <person name="Chow W.-N."/>
            <person name="Lin X."/>
        </authorList>
    </citation>
    <scope>NUCLEOTIDE SEQUENCE [LARGE SCALE GENOMIC DNA]</scope>
    <source>
        <strain evidence="2">PM1</strain>
    </source>
</reference>
<name>A0A093Y665_TALMA</name>
<organism evidence="2">
    <name type="scientific">Talaromyces marneffei PM1</name>
    <dbReference type="NCBI Taxonomy" id="1077442"/>
    <lineage>
        <taxon>Eukaryota</taxon>
        <taxon>Fungi</taxon>
        <taxon>Dikarya</taxon>
        <taxon>Ascomycota</taxon>
        <taxon>Pezizomycotina</taxon>
        <taxon>Eurotiomycetes</taxon>
        <taxon>Eurotiomycetidae</taxon>
        <taxon>Eurotiales</taxon>
        <taxon>Trichocomaceae</taxon>
        <taxon>Talaromyces</taxon>
        <taxon>Talaromyces sect. Talaromyces</taxon>
    </lineage>
</organism>
<evidence type="ECO:0000313" key="2">
    <source>
        <dbReference type="EMBL" id="KFX52958.1"/>
    </source>
</evidence>
<sequence length="75" mass="8397">MAVKQQAKAEARKATRVESPPEKPPHQAKSTAIRLALAERQQEWTLPEHVGRYSRTAESERGKDPSSTSDRNDEA</sequence>
<feature type="compositionally biased region" description="Basic and acidic residues" evidence="1">
    <location>
        <begin position="7"/>
        <end position="25"/>
    </location>
</feature>
<protein>
    <submittedName>
        <fullName evidence="2">Uncharacterized protein</fullName>
    </submittedName>
</protein>
<gene>
    <name evidence="2" type="ORF">GQ26_0023350</name>
</gene>